<dbReference type="Pfam" id="PF00646">
    <property type="entry name" value="F-box"/>
    <property type="match status" value="1"/>
</dbReference>
<dbReference type="InterPro" id="IPR036047">
    <property type="entry name" value="F-box-like_dom_sf"/>
</dbReference>
<keyword evidence="4" id="KW-1185">Reference proteome</keyword>
<dbReference type="Gene3D" id="1.20.1280.50">
    <property type="match status" value="1"/>
</dbReference>
<proteinExistence type="predicted"/>
<feature type="region of interest" description="Disordered" evidence="1">
    <location>
        <begin position="1"/>
        <end position="21"/>
    </location>
</feature>
<evidence type="ECO:0000313" key="3">
    <source>
        <dbReference type="EMBL" id="KAJ0197550.1"/>
    </source>
</evidence>
<comment type="caution">
    <text evidence="3">The sequence shown here is derived from an EMBL/GenBank/DDBJ whole genome shotgun (WGS) entry which is preliminary data.</text>
</comment>
<name>A0A9R1V3D6_LACSA</name>
<protein>
    <recommendedName>
        <fullName evidence="2">F-box domain-containing protein</fullName>
    </recommendedName>
</protein>
<dbReference type="InterPro" id="IPR001810">
    <property type="entry name" value="F-box_dom"/>
</dbReference>
<dbReference type="PANTHER" id="PTHR45463">
    <property type="entry name" value="OS09G0392200 PROTEIN"/>
    <property type="match status" value="1"/>
</dbReference>
<dbReference type="CDD" id="cd09917">
    <property type="entry name" value="F-box_SF"/>
    <property type="match status" value="1"/>
</dbReference>
<dbReference type="EMBL" id="NBSK02000007">
    <property type="protein sequence ID" value="KAJ0197550.1"/>
    <property type="molecule type" value="Genomic_DNA"/>
</dbReference>
<evidence type="ECO:0000313" key="4">
    <source>
        <dbReference type="Proteomes" id="UP000235145"/>
    </source>
</evidence>
<feature type="compositionally biased region" description="Basic residues" evidence="1">
    <location>
        <begin position="1"/>
        <end position="10"/>
    </location>
</feature>
<evidence type="ECO:0000256" key="1">
    <source>
        <dbReference type="SAM" id="MobiDB-lite"/>
    </source>
</evidence>
<dbReference type="AlphaFoldDB" id="A0A9R1V3D6"/>
<evidence type="ECO:0000259" key="2">
    <source>
        <dbReference type="Pfam" id="PF00646"/>
    </source>
</evidence>
<dbReference type="Proteomes" id="UP000235145">
    <property type="component" value="Unassembled WGS sequence"/>
</dbReference>
<accession>A0A9R1V3D6</accession>
<feature type="domain" description="F-box" evidence="2">
    <location>
        <begin position="39"/>
        <end position="76"/>
    </location>
</feature>
<dbReference type="PANTHER" id="PTHR45463:SF8">
    <property type="entry name" value="OS09G0392200 PROTEIN"/>
    <property type="match status" value="1"/>
</dbReference>
<reference evidence="3 4" key="1">
    <citation type="journal article" date="2017" name="Nat. Commun.">
        <title>Genome assembly with in vitro proximity ligation data and whole-genome triplication in lettuce.</title>
        <authorList>
            <person name="Reyes-Chin-Wo S."/>
            <person name="Wang Z."/>
            <person name="Yang X."/>
            <person name="Kozik A."/>
            <person name="Arikit S."/>
            <person name="Song C."/>
            <person name="Xia L."/>
            <person name="Froenicke L."/>
            <person name="Lavelle D.O."/>
            <person name="Truco M.J."/>
            <person name="Xia R."/>
            <person name="Zhu S."/>
            <person name="Xu C."/>
            <person name="Xu H."/>
            <person name="Xu X."/>
            <person name="Cox K."/>
            <person name="Korf I."/>
            <person name="Meyers B.C."/>
            <person name="Michelmore R.W."/>
        </authorList>
    </citation>
    <scope>NUCLEOTIDE SEQUENCE [LARGE SCALE GENOMIC DNA]</scope>
    <source>
        <strain evidence="4">cv. Salinas</strain>
        <tissue evidence="3">Seedlings</tissue>
    </source>
</reference>
<gene>
    <name evidence="3" type="ORF">LSAT_V11C700359010</name>
</gene>
<dbReference type="OrthoDB" id="642536at2759"/>
<organism evidence="3 4">
    <name type="scientific">Lactuca sativa</name>
    <name type="common">Garden lettuce</name>
    <dbReference type="NCBI Taxonomy" id="4236"/>
    <lineage>
        <taxon>Eukaryota</taxon>
        <taxon>Viridiplantae</taxon>
        <taxon>Streptophyta</taxon>
        <taxon>Embryophyta</taxon>
        <taxon>Tracheophyta</taxon>
        <taxon>Spermatophyta</taxon>
        <taxon>Magnoliopsida</taxon>
        <taxon>eudicotyledons</taxon>
        <taxon>Gunneridae</taxon>
        <taxon>Pentapetalae</taxon>
        <taxon>asterids</taxon>
        <taxon>campanulids</taxon>
        <taxon>Asterales</taxon>
        <taxon>Asteraceae</taxon>
        <taxon>Cichorioideae</taxon>
        <taxon>Cichorieae</taxon>
        <taxon>Lactucinae</taxon>
        <taxon>Lactuca</taxon>
    </lineage>
</organism>
<sequence length="361" mass="42290">MAKLRSSTRHQNHDDDASSSLSSTTKRFKTFDNIGVSHWSNLSHDVFFLVVMQLGVVDFVAFSGVCRSWRSLALSNWNMFMASKPPMSICSRASNQDSYWYLEDFERRRFRTFIPHSAGRICFGLTSGYLILGGRETQDFWLVNPITRHELHFPGFPIYVRALEHLSIKAILVFSPSASGWVFVVLHRNISFSIAGKRGWNHVSSTLPILDLHAFKGKIYILHTDYSVCELRLDPNRKRKWTLLETKNFPKPDLLYPQLINSGENLYLMSLFSQPYKVLELDFGEMKWVSPEKTIREYAFFLSEKKSSAAIKPESWAGPQTHYKSYDYFIRNEMPQRMFYYHKWMWYFPFDCLNVNTLDEQ</sequence>
<dbReference type="SUPFAM" id="SSF81383">
    <property type="entry name" value="F-box domain"/>
    <property type="match status" value="1"/>
</dbReference>